<accession>A0A372G9G9</accession>
<dbReference type="GO" id="GO:0003677">
    <property type="term" value="F:DNA binding"/>
    <property type="evidence" value="ECO:0007669"/>
    <property type="project" value="UniProtKB-KW"/>
</dbReference>
<keyword evidence="2" id="KW-1185">Reference proteome</keyword>
<keyword evidence="1" id="KW-0238">DNA-binding</keyword>
<dbReference type="EMBL" id="QVNQ01000012">
    <property type="protein sequence ID" value="RFS81713.1"/>
    <property type="molecule type" value="Genomic_DNA"/>
</dbReference>
<evidence type="ECO:0000313" key="2">
    <source>
        <dbReference type="Proteomes" id="UP000262882"/>
    </source>
</evidence>
<sequence length="157" mass="17330">MGLTFGERDGEGLPLLPPEFDFEKILRASERQLADTEKLKSRTAELVGRAESADGRVTIGWGPSGDLAELHIDPRAMREGSEKLAEIIVEVAQAAKQDLQRQLDELTGELFGAANPADLQPDPAELKETIAGIQDLFTGGLRDANKIFEQMRRNFER</sequence>
<dbReference type="AlphaFoldDB" id="A0A372G9G9"/>
<name>A0A372G9G9_9ACTN</name>
<dbReference type="InterPro" id="IPR036894">
    <property type="entry name" value="YbaB-like_sf"/>
</dbReference>
<comment type="caution">
    <text evidence="1">The sequence shown here is derived from an EMBL/GenBank/DDBJ whole genome shotgun (WGS) entry which is preliminary data.</text>
</comment>
<protein>
    <submittedName>
        <fullName evidence="1">YbaB/EbfC family DNA-binding protein</fullName>
    </submittedName>
</protein>
<dbReference type="Gene3D" id="3.30.1310.10">
    <property type="entry name" value="Nucleoid-associated protein YbaB-like domain"/>
    <property type="match status" value="1"/>
</dbReference>
<gene>
    <name evidence="1" type="ORF">D0T12_31025</name>
</gene>
<dbReference type="Proteomes" id="UP000262882">
    <property type="component" value="Unassembled WGS sequence"/>
</dbReference>
<dbReference type="Pfam" id="PF02575">
    <property type="entry name" value="YbaB_DNA_bd"/>
    <property type="match status" value="1"/>
</dbReference>
<reference evidence="1 2" key="1">
    <citation type="submission" date="2018-08" db="EMBL/GenBank/DDBJ databases">
        <title>Actinomadura spongicola sp. nov., isolated from marine sponge Leucetta chagosensis.</title>
        <authorList>
            <person name="Li L."/>
            <person name="Lin H.W."/>
        </authorList>
    </citation>
    <scope>NUCLEOTIDE SEQUENCE [LARGE SCALE GENOMIC DNA]</scope>
    <source>
        <strain evidence="1 2">LHW52907</strain>
    </source>
</reference>
<evidence type="ECO:0000313" key="1">
    <source>
        <dbReference type="EMBL" id="RFS81713.1"/>
    </source>
</evidence>
<proteinExistence type="predicted"/>
<dbReference type="SUPFAM" id="SSF82607">
    <property type="entry name" value="YbaB-like"/>
    <property type="match status" value="1"/>
</dbReference>
<organism evidence="1 2">
    <name type="scientific">Actinomadura spongiicola</name>
    <dbReference type="NCBI Taxonomy" id="2303421"/>
    <lineage>
        <taxon>Bacteria</taxon>
        <taxon>Bacillati</taxon>
        <taxon>Actinomycetota</taxon>
        <taxon>Actinomycetes</taxon>
        <taxon>Streptosporangiales</taxon>
        <taxon>Thermomonosporaceae</taxon>
        <taxon>Actinomadura</taxon>
    </lineage>
</organism>
<dbReference type="InterPro" id="IPR004401">
    <property type="entry name" value="YbaB/EbfC"/>
</dbReference>